<dbReference type="AlphaFoldDB" id="A0AAF5RWD9"/>
<reference evidence="1" key="1">
    <citation type="submission" date="2015-03" db="EMBL/GenBank/DDBJ databases">
        <title>Wuchereria bancrofti Genome Sequencing Papua New Guinea Strain.</title>
        <authorList>
            <person name="Small S.T."/>
            <person name="Serre D."/>
            <person name="Zimmerman P.A."/>
        </authorList>
    </citation>
    <scope>NUCLEOTIDE SEQUENCE [LARGE SCALE GENOMIC DNA]</scope>
    <source>
        <strain evidence="1">pt0022</strain>
    </source>
</reference>
<protein>
    <submittedName>
        <fullName evidence="2">Uncharacterized protein</fullName>
    </submittedName>
</protein>
<sequence length="67" mass="7878">MAMDYVWSWTDYVFYGMCSCGSSAVTFDPVNKLQMDSLPHLTSYRFVIIANYRFVIIVNKHSLHYLM</sequence>
<evidence type="ECO:0000313" key="1">
    <source>
        <dbReference type="Proteomes" id="UP000093561"/>
    </source>
</evidence>
<accession>A0AAF5RWD9</accession>
<dbReference type="WBParaSite" id="mrna-Wban_07357">
    <property type="protein sequence ID" value="mrna-Wban_07357"/>
    <property type="gene ID" value="Wban_07357"/>
</dbReference>
<reference evidence="2" key="3">
    <citation type="submission" date="2024-02" db="UniProtKB">
        <authorList>
            <consortium name="WormBaseParasite"/>
        </authorList>
    </citation>
    <scope>IDENTIFICATION</scope>
    <source>
        <strain evidence="2">pt0022</strain>
    </source>
</reference>
<dbReference type="Proteomes" id="UP000093561">
    <property type="component" value="Unassembled WGS sequence"/>
</dbReference>
<name>A0AAF5RWD9_WUCBA</name>
<evidence type="ECO:0000313" key="2">
    <source>
        <dbReference type="WBParaSite" id="mrna-Wban_07357"/>
    </source>
</evidence>
<organism evidence="1 2">
    <name type="scientific">Wuchereria bancrofti</name>
    <dbReference type="NCBI Taxonomy" id="6293"/>
    <lineage>
        <taxon>Eukaryota</taxon>
        <taxon>Metazoa</taxon>
        <taxon>Ecdysozoa</taxon>
        <taxon>Nematoda</taxon>
        <taxon>Chromadorea</taxon>
        <taxon>Rhabditida</taxon>
        <taxon>Spirurina</taxon>
        <taxon>Spiruromorpha</taxon>
        <taxon>Filarioidea</taxon>
        <taxon>Onchocercidae</taxon>
        <taxon>Wuchereria</taxon>
    </lineage>
</organism>
<reference evidence="1" key="2">
    <citation type="journal article" date="2016" name="Mol. Ecol.">
        <title>Population genomics of the filarial nematode parasite Wuchereria bancrofti from mosquitoes.</title>
        <authorList>
            <person name="Small S.T."/>
            <person name="Reimer L.J."/>
            <person name="Tisch D.J."/>
            <person name="King C.L."/>
            <person name="Christensen B.M."/>
            <person name="Siba P.M."/>
            <person name="Kazura J.W."/>
            <person name="Serre D."/>
            <person name="Zimmerman P.A."/>
        </authorList>
    </citation>
    <scope>NUCLEOTIDE SEQUENCE</scope>
    <source>
        <strain evidence="1">pt0022</strain>
    </source>
</reference>
<proteinExistence type="predicted"/>